<name>A0A556QQK7_9BACT</name>
<keyword evidence="5 11" id="KW-0547">Nucleotide-binding</keyword>
<comment type="subunit">
    <text evidence="11">The system is composed of three essential subunits: KdpA, KdpB and KdpC.</text>
</comment>
<keyword evidence="4 11" id="KW-0812">Transmembrane</keyword>
<dbReference type="HAMAP" id="MF_00276">
    <property type="entry name" value="KdpC"/>
    <property type="match status" value="1"/>
</dbReference>
<evidence type="ECO:0000256" key="3">
    <source>
        <dbReference type="ARBA" id="ARBA00022538"/>
    </source>
</evidence>
<evidence type="ECO:0000313" key="12">
    <source>
        <dbReference type="EMBL" id="TSJ78927.1"/>
    </source>
</evidence>
<evidence type="ECO:0000256" key="1">
    <source>
        <dbReference type="ARBA" id="ARBA00022448"/>
    </source>
</evidence>
<dbReference type="InterPro" id="IPR003820">
    <property type="entry name" value="KdpC"/>
</dbReference>
<dbReference type="PANTHER" id="PTHR30042:SF2">
    <property type="entry name" value="POTASSIUM-TRANSPORTING ATPASE KDPC SUBUNIT"/>
    <property type="match status" value="1"/>
</dbReference>
<accession>A0A556QQK7</accession>
<dbReference type="NCBIfam" id="TIGR00681">
    <property type="entry name" value="kdpC"/>
    <property type="match status" value="1"/>
</dbReference>
<evidence type="ECO:0000256" key="10">
    <source>
        <dbReference type="ARBA" id="ARBA00023136"/>
    </source>
</evidence>
<keyword evidence="7 11" id="KW-0630">Potassium</keyword>
<comment type="similarity">
    <text evidence="11">Belongs to the KdpC family.</text>
</comment>
<proteinExistence type="inferred from homology"/>
<evidence type="ECO:0000256" key="2">
    <source>
        <dbReference type="ARBA" id="ARBA00022475"/>
    </source>
</evidence>
<reference evidence="12 13" key="1">
    <citation type="submission" date="2019-07" db="EMBL/GenBank/DDBJ databases">
        <title>Description of 53C-WASEF.</title>
        <authorList>
            <person name="Pitt A."/>
            <person name="Hahn M.W."/>
        </authorList>
    </citation>
    <scope>NUCLEOTIDE SEQUENCE [LARGE SCALE GENOMIC DNA]</scope>
    <source>
        <strain evidence="12 13">53C-WASEF</strain>
    </source>
</reference>
<evidence type="ECO:0000256" key="8">
    <source>
        <dbReference type="ARBA" id="ARBA00022989"/>
    </source>
</evidence>
<protein>
    <recommendedName>
        <fullName evidence="11">Potassium-transporting ATPase KdpC subunit</fullName>
    </recommendedName>
    <alternativeName>
        <fullName evidence="11">ATP phosphohydrolase [potassium-transporting] C chain</fullName>
    </alternativeName>
    <alternativeName>
        <fullName evidence="11">Potassium-binding and translocating subunit C</fullName>
    </alternativeName>
    <alternativeName>
        <fullName evidence="11">Potassium-translocating ATPase C chain</fullName>
    </alternativeName>
</protein>
<keyword evidence="8 11" id="KW-1133">Transmembrane helix</keyword>
<evidence type="ECO:0000313" key="13">
    <source>
        <dbReference type="Proteomes" id="UP000315648"/>
    </source>
</evidence>
<dbReference type="PIRSF" id="PIRSF001296">
    <property type="entry name" value="K_ATPase_KdpC"/>
    <property type="match status" value="1"/>
</dbReference>
<evidence type="ECO:0000256" key="5">
    <source>
        <dbReference type="ARBA" id="ARBA00022741"/>
    </source>
</evidence>
<comment type="caution">
    <text evidence="12">The sequence shown here is derived from an EMBL/GenBank/DDBJ whole genome shotgun (WGS) entry which is preliminary data.</text>
</comment>
<dbReference type="RefSeq" id="WP_144229268.1">
    <property type="nucleotide sequence ID" value="NZ_CBCRVV010000019.1"/>
</dbReference>
<organism evidence="12 13">
    <name type="scientific">Rariglobus hedericola</name>
    <dbReference type="NCBI Taxonomy" id="2597822"/>
    <lineage>
        <taxon>Bacteria</taxon>
        <taxon>Pseudomonadati</taxon>
        <taxon>Verrucomicrobiota</taxon>
        <taxon>Opitutia</taxon>
        <taxon>Opitutales</taxon>
        <taxon>Opitutaceae</taxon>
        <taxon>Rariglobus</taxon>
    </lineage>
</organism>
<gene>
    <name evidence="11 12" type="primary">kdpC</name>
    <name evidence="12" type="ORF">FPL22_06385</name>
</gene>
<dbReference type="OrthoDB" id="9809491at2"/>
<sequence>MKTLLQSLRLFLVLTVLTGVVYPLAVWAVGRLSFHDAAEGSLLTRDGRVVGSALLAQKFTSNRYFTSRPSAGDFATVASGASNLAWTSAKLRDRLAAAPAGQPADLATTSGSGLDPHLSPEAVAVQLDRVATARHLDAARRAQLNELVARHTEGGQLTPQRVNILQLNLALDAAFPSTP</sequence>
<evidence type="ECO:0000256" key="4">
    <source>
        <dbReference type="ARBA" id="ARBA00022692"/>
    </source>
</evidence>
<keyword evidence="6 11" id="KW-0067">ATP-binding</keyword>
<keyword evidence="1 11" id="KW-0813">Transport</keyword>
<evidence type="ECO:0000256" key="7">
    <source>
        <dbReference type="ARBA" id="ARBA00022958"/>
    </source>
</evidence>
<keyword evidence="13" id="KW-1185">Reference proteome</keyword>
<dbReference type="EMBL" id="VMBG01000001">
    <property type="protein sequence ID" value="TSJ78927.1"/>
    <property type="molecule type" value="Genomic_DNA"/>
</dbReference>
<dbReference type="GO" id="GO:0008556">
    <property type="term" value="F:P-type potassium transmembrane transporter activity"/>
    <property type="evidence" value="ECO:0007669"/>
    <property type="project" value="InterPro"/>
</dbReference>
<dbReference type="GO" id="GO:0005524">
    <property type="term" value="F:ATP binding"/>
    <property type="evidence" value="ECO:0007669"/>
    <property type="project" value="UniProtKB-UniRule"/>
</dbReference>
<evidence type="ECO:0000256" key="11">
    <source>
        <dbReference type="HAMAP-Rule" id="MF_00276"/>
    </source>
</evidence>
<dbReference type="AlphaFoldDB" id="A0A556QQK7"/>
<dbReference type="PANTHER" id="PTHR30042">
    <property type="entry name" value="POTASSIUM-TRANSPORTING ATPASE C CHAIN"/>
    <property type="match status" value="1"/>
</dbReference>
<evidence type="ECO:0000256" key="9">
    <source>
        <dbReference type="ARBA" id="ARBA00023065"/>
    </source>
</evidence>
<keyword evidence="9 11" id="KW-0406">Ion transport</keyword>
<comment type="subcellular location">
    <subcellularLocation>
        <location evidence="11">Cell membrane</location>
        <topology evidence="11">Single-pass membrane protein</topology>
    </subcellularLocation>
</comment>
<dbReference type="Proteomes" id="UP000315648">
    <property type="component" value="Unassembled WGS sequence"/>
</dbReference>
<keyword evidence="3 11" id="KW-0633">Potassium transport</keyword>
<evidence type="ECO:0000256" key="6">
    <source>
        <dbReference type="ARBA" id="ARBA00022840"/>
    </source>
</evidence>
<comment type="function">
    <text evidence="11">Part of the high-affinity ATP-driven potassium transport (or Kdp) system, which catalyzes the hydrolysis of ATP coupled with the electrogenic transport of potassium into the cytoplasm. This subunit acts as a catalytic chaperone that increases the ATP-binding affinity of the ATP-hydrolyzing subunit KdpB by the formation of a transient KdpB/KdpC/ATP ternary complex.</text>
</comment>
<dbReference type="GO" id="GO:0005886">
    <property type="term" value="C:plasma membrane"/>
    <property type="evidence" value="ECO:0007669"/>
    <property type="project" value="UniProtKB-SubCell"/>
</dbReference>
<dbReference type="Pfam" id="PF02669">
    <property type="entry name" value="KdpC"/>
    <property type="match status" value="1"/>
</dbReference>
<keyword evidence="2 11" id="KW-1003">Cell membrane</keyword>
<keyword evidence="10 11" id="KW-0472">Membrane</keyword>